<keyword evidence="13" id="KW-0732">Signal</keyword>
<evidence type="ECO:0000256" key="7">
    <source>
        <dbReference type="ARBA" id="ARBA00023065"/>
    </source>
</evidence>
<dbReference type="CDD" id="cd01347">
    <property type="entry name" value="ligand_gated_channel"/>
    <property type="match status" value="1"/>
</dbReference>
<dbReference type="Gene3D" id="2.40.170.20">
    <property type="entry name" value="TonB-dependent receptor, beta-barrel domain"/>
    <property type="match status" value="1"/>
</dbReference>
<dbReference type="PANTHER" id="PTHR32552">
    <property type="entry name" value="FERRICHROME IRON RECEPTOR-RELATED"/>
    <property type="match status" value="1"/>
</dbReference>
<reference evidence="16 17" key="1">
    <citation type="submission" date="2024-05" db="EMBL/GenBank/DDBJ databases">
        <authorList>
            <person name="Park S."/>
        </authorList>
    </citation>
    <scope>NUCLEOTIDE SEQUENCE [LARGE SCALE GENOMIC DNA]</scope>
    <source>
        <strain evidence="16 17">DGU5</strain>
    </source>
</reference>
<evidence type="ECO:0000256" key="1">
    <source>
        <dbReference type="ARBA" id="ARBA00004571"/>
    </source>
</evidence>
<dbReference type="PANTHER" id="PTHR32552:SF81">
    <property type="entry name" value="TONB-DEPENDENT OUTER MEMBRANE RECEPTOR"/>
    <property type="match status" value="1"/>
</dbReference>
<evidence type="ECO:0000256" key="5">
    <source>
        <dbReference type="ARBA" id="ARBA00022692"/>
    </source>
</evidence>
<evidence type="ECO:0000256" key="10">
    <source>
        <dbReference type="ARBA" id="ARBA00023237"/>
    </source>
</evidence>
<dbReference type="Pfam" id="PF00593">
    <property type="entry name" value="TonB_dep_Rec_b-barrel"/>
    <property type="match status" value="1"/>
</dbReference>
<keyword evidence="2 11" id="KW-0813">Transport</keyword>
<keyword evidence="4" id="KW-0410">Iron transport</keyword>
<keyword evidence="17" id="KW-1185">Reference proteome</keyword>
<evidence type="ECO:0000313" key="17">
    <source>
        <dbReference type="Proteomes" id="UP001484535"/>
    </source>
</evidence>
<evidence type="ECO:0000256" key="4">
    <source>
        <dbReference type="ARBA" id="ARBA00022496"/>
    </source>
</evidence>
<evidence type="ECO:0000256" key="12">
    <source>
        <dbReference type="RuleBase" id="RU003357"/>
    </source>
</evidence>
<protein>
    <submittedName>
        <fullName evidence="16">TonB-dependent receptor</fullName>
    </submittedName>
</protein>
<name>A0ABV0CZ59_9SPHN</name>
<dbReference type="InterPro" id="IPR039426">
    <property type="entry name" value="TonB-dep_rcpt-like"/>
</dbReference>
<feature type="signal peptide" evidence="13">
    <location>
        <begin position="1"/>
        <end position="30"/>
    </location>
</feature>
<keyword evidence="8 12" id="KW-0798">TonB box</keyword>
<keyword evidence="10 11" id="KW-0998">Cell outer membrane</keyword>
<accession>A0ABV0CZ59</accession>
<gene>
    <name evidence="16" type="ORF">ABDJ38_12080</name>
</gene>
<evidence type="ECO:0000256" key="6">
    <source>
        <dbReference type="ARBA" id="ARBA00023004"/>
    </source>
</evidence>
<evidence type="ECO:0000256" key="2">
    <source>
        <dbReference type="ARBA" id="ARBA00022448"/>
    </source>
</evidence>
<comment type="subcellular location">
    <subcellularLocation>
        <location evidence="1 11">Cell outer membrane</location>
        <topology evidence="1 11">Multi-pass membrane protein</topology>
    </subcellularLocation>
</comment>
<feature type="domain" description="TonB-dependent receptor-like beta-barrel" evidence="14">
    <location>
        <begin position="316"/>
        <end position="734"/>
    </location>
</feature>
<evidence type="ECO:0000256" key="3">
    <source>
        <dbReference type="ARBA" id="ARBA00022452"/>
    </source>
</evidence>
<dbReference type="InterPro" id="IPR012910">
    <property type="entry name" value="Plug_dom"/>
</dbReference>
<keyword evidence="9 11" id="KW-0472">Membrane</keyword>
<evidence type="ECO:0000256" key="9">
    <source>
        <dbReference type="ARBA" id="ARBA00023136"/>
    </source>
</evidence>
<evidence type="ECO:0000256" key="8">
    <source>
        <dbReference type="ARBA" id="ARBA00023077"/>
    </source>
</evidence>
<keyword evidence="16" id="KW-0675">Receptor</keyword>
<evidence type="ECO:0000259" key="15">
    <source>
        <dbReference type="Pfam" id="PF07715"/>
    </source>
</evidence>
<dbReference type="SUPFAM" id="SSF56935">
    <property type="entry name" value="Porins"/>
    <property type="match status" value="1"/>
</dbReference>
<keyword evidence="6" id="KW-0408">Iron</keyword>
<dbReference type="RefSeq" id="WP_346785370.1">
    <property type="nucleotide sequence ID" value="NZ_JBDLBR010000004.1"/>
</dbReference>
<evidence type="ECO:0000256" key="11">
    <source>
        <dbReference type="PROSITE-ProRule" id="PRU01360"/>
    </source>
</evidence>
<feature type="domain" description="TonB-dependent receptor plug" evidence="15">
    <location>
        <begin position="55"/>
        <end position="165"/>
    </location>
</feature>
<keyword evidence="7" id="KW-0406">Ion transport</keyword>
<comment type="similarity">
    <text evidence="11 12">Belongs to the TonB-dependent receptor family.</text>
</comment>
<comment type="caution">
    <text evidence="16">The sequence shown here is derived from an EMBL/GenBank/DDBJ whole genome shotgun (WGS) entry which is preliminary data.</text>
</comment>
<dbReference type="InterPro" id="IPR036942">
    <property type="entry name" value="Beta-barrel_TonB_sf"/>
</dbReference>
<dbReference type="Proteomes" id="UP001484535">
    <property type="component" value="Unassembled WGS sequence"/>
</dbReference>
<proteinExistence type="inferred from homology"/>
<evidence type="ECO:0000313" key="16">
    <source>
        <dbReference type="EMBL" id="MEN7537911.1"/>
    </source>
</evidence>
<dbReference type="EMBL" id="JBDLBR010000004">
    <property type="protein sequence ID" value="MEN7537911.1"/>
    <property type="molecule type" value="Genomic_DNA"/>
</dbReference>
<sequence>MAYPLSRSLALILSAGTSLGTMAIATPAFAQDTEAQSTRTTTEIVVTAQFREQRLQDTPLAITAVDAEMLESRNQDDIAQIAAQAPSVTLQPMGGAYGNSLGASIRGIGQFDFNPAYEPGVGMYIDDVYYGSLTGANFDLLDLERVEVLRGPQGTLTGRNSIGGAIKLFSQKPNAIASGYAEASYGSRNRLEARAGANFPLTDNLFARFSAVHKQQDGYIDMIDYGCANPGNPEGILPTYTTGADCVVDKLGETNYSGARAAVRYQGTAIDVQVIADYQYSNRASAGEVPIVAEGDASNFLCGPTCTYASWYLPAAGNAGNWLQGYRNEFEGWGVSGHVDYDVNDSIQIQSITAYREYNNTWGTDDDFTPTLTRAAGGFNDLDFWFFSQELRVNAELGDIADLTVGGYYSDQKSTYFTIQDIRYLGPNPLQFRGNDPVNADTKAVFGTVIVTPTDALTLTGGLRYTEEHKDYTFSRKRLDGTTGPVGSGVENLDGLTSVYDGDRVDWRLSADYRFSDQVLAYVTVGTGFKGGGVTARPFLPQHAIQGSFDPETVTSYEFGLKTDLFDRRLRLNLATFYNEYADIQLGLSDCSDYGGGPCAVIANAGDGKIWGAEAELFAEPVDGLTIDASASLLDSEYTSIDGAVGNSVTLTDPIVTPEFQASFGIQYRADLGDAGSITPRFDVAYRGDQFAGHGLDAVDTDFQYIDGYTLGSARLTWRNEPEDLAISLEVTNLFDEYYTPNRFDAVYGFAGTAYAQVGAPREWRVSVKKEF</sequence>
<keyword evidence="5 11" id="KW-0812">Transmembrane</keyword>
<organism evidence="16 17">
    <name type="scientific">Aurantiacibacter flavus</name>
    <dbReference type="NCBI Taxonomy" id="3145232"/>
    <lineage>
        <taxon>Bacteria</taxon>
        <taxon>Pseudomonadati</taxon>
        <taxon>Pseudomonadota</taxon>
        <taxon>Alphaproteobacteria</taxon>
        <taxon>Sphingomonadales</taxon>
        <taxon>Erythrobacteraceae</taxon>
        <taxon>Aurantiacibacter</taxon>
    </lineage>
</organism>
<dbReference type="PROSITE" id="PS52016">
    <property type="entry name" value="TONB_DEPENDENT_REC_3"/>
    <property type="match status" value="1"/>
</dbReference>
<keyword evidence="3 11" id="KW-1134">Transmembrane beta strand</keyword>
<dbReference type="Pfam" id="PF07715">
    <property type="entry name" value="Plug"/>
    <property type="match status" value="1"/>
</dbReference>
<evidence type="ECO:0000256" key="13">
    <source>
        <dbReference type="SAM" id="SignalP"/>
    </source>
</evidence>
<dbReference type="InterPro" id="IPR000531">
    <property type="entry name" value="Beta-barrel_TonB"/>
</dbReference>
<evidence type="ECO:0000259" key="14">
    <source>
        <dbReference type="Pfam" id="PF00593"/>
    </source>
</evidence>
<feature type="chain" id="PRO_5045688538" evidence="13">
    <location>
        <begin position="31"/>
        <end position="772"/>
    </location>
</feature>